<protein>
    <submittedName>
        <fullName evidence="4">GNAT family N-acetyltransferase</fullName>
    </submittedName>
</protein>
<evidence type="ECO:0000313" key="5">
    <source>
        <dbReference type="Proteomes" id="UP000315434"/>
    </source>
</evidence>
<dbReference type="PANTHER" id="PTHR10545:SF29">
    <property type="entry name" value="GH14572P-RELATED"/>
    <property type="match status" value="1"/>
</dbReference>
<evidence type="ECO:0000256" key="2">
    <source>
        <dbReference type="ARBA" id="ARBA00023315"/>
    </source>
</evidence>
<dbReference type="InterPro" id="IPR016181">
    <property type="entry name" value="Acyl_CoA_acyltransferase"/>
</dbReference>
<feature type="domain" description="N-acetyltransferase" evidence="3">
    <location>
        <begin position="3"/>
        <end position="148"/>
    </location>
</feature>
<dbReference type="PANTHER" id="PTHR10545">
    <property type="entry name" value="DIAMINE N-ACETYLTRANSFERASE"/>
    <property type="match status" value="1"/>
</dbReference>
<dbReference type="PROSITE" id="PS51186">
    <property type="entry name" value="GNAT"/>
    <property type="match status" value="1"/>
</dbReference>
<name>A0A546XQQ1_RHIRH</name>
<gene>
    <name evidence="4" type="ORF">EXN68_05440</name>
</gene>
<evidence type="ECO:0000259" key="3">
    <source>
        <dbReference type="PROSITE" id="PS51186"/>
    </source>
</evidence>
<dbReference type="InterPro" id="IPR051016">
    <property type="entry name" value="Diverse_Substrate_AcTransf"/>
</dbReference>
<accession>A0A546XQQ1</accession>
<dbReference type="Proteomes" id="UP000315434">
    <property type="component" value="Unassembled WGS sequence"/>
</dbReference>
<organism evidence="4 5">
    <name type="scientific">Rhizobium rhizogenes</name>
    <name type="common">Agrobacterium rhizogenes</name>
    <dbReference type="NCBI Taxonomy" id="359"/>
    <lineage>
        <taxon>Bacteria</taxon>
        <taxon>Pseudomonadati</taxon>
        <taxon>Pseudomonadota</taxon>
        <taxon>Alphaproteobacteria</taxon>
        <taxon>Hyphomicrobiales</taxon>
        <taxon>Rhizobiaceae</taxon>
        <taxon>Rhizobium/Agrobacterium group</taxon>
        <taxon>Rhizobium</taxon>
    </lineage>
</organism>
<dbReference type="InterPro" id="IPR000182">
    <property type="entry name" value="GNAT_dom"/>
</dbReference>
<sequence length="148" mass="16983">MNYTIQTPTLSDTSALYRLIKEHAAFEKSVASLTEIDLGLLQCQHEAIRFLVAAEGQTLLGYAALTFDWSVWRAQRYAHLDCLFVSELNRGGGIGRRLFTAAKILAMQEGVDRMEWQTPIWNEQAVRFYRREGADYQNKSRFIITFGQ</sequence>
<dbReference type="AlphaFoldDB" id="A0A546XQQ1"/>
<dbReference type="Pfam" id="PF00583">
    <property type="entry name" value="Acetyltransf_1"/>
    <property type="match status" value="1"/>
</dbReference>
<comment type="caution">
    <text evidence="4">The sequence shown here is derived from an EMBL/GenBank/DDBJ whole genome shotgun (WGS) entry which is preliminary data.</text>
</comment>
<keyword evidence="1 4" id="KW-0808">Transferase</keyword>
<dbReference type="EMBL" id="SGNY01000001">
    <property type="protein sequence ID" value="TRB03081.1"/>
    <property type="molecule type" value="Genomic_DNA"/>
</dbReference>
<dbReference type="GO" id="GO:0008080">
    <property type="term" value="F:N-acetyltransferase activity"/>
    <property type="evidence" value="ECO:0007669"/>
    <property type="project" value="UniProtKB-ARBA"/>
</dbReference>
<dbReference type="OrthoDB" id="9805924at2"/>
<dbReference type="RefSeq" id="WP_142839899.1">
    <property type="nucleotide sequence ID" value="NZ_SGNY01000001.1"/>
</dbReference>
<proteinExistence type="predicted"/>
<evidence type="ECO:0000256" key="1">
    <source>
        <dbReference type="ARBA" id="ARBA00022679"/>
    </source>
</evidence>
<dbReference type="Gene3D" id="3.40.630.30">
    <property type="match status" value="1"/>
</dbReference>
<dbReference type="CDD" id="cd04301">
    <property type="entry name" value="NAT_SF"/>
    <property type="match status" value="1"/>
</dbReference>
<keyword evidence="2" id="KW-0012">Acyltransferase</keyword>
<evidence type="ECO:0000313" key="4">
    <source>
        <dbReference type="EMBL" id="TRB03081.1"/>
    </source>
</evidence>
<dbReference type="SUPFAM" id="SSF55729">
    <property type="entry name" value="Acyl-CoA N-acyltransferases (Nat)"/>
    <property type="match status" value="1"/>
</dbReference>
<reference evidence="4 5" key="1">
    <citation type="journal article" date="2019" name="Appl. Microbiol. Biotechnol.">
        <title>Differential efficiency of wild type rhizogenic strains for rol gene transformation of plants.</title>
        <authorList>
            <person name="Desmet S."/>
            <person name="De Keyser E."/>
            <person name="Van Vaerenbergh J."/>
            <person name="Baeyen S."/>
            <person name="Van Huylenbroeck J."/>
            <person name="Geelen D."/>
            <person name="Dhooghe E."/>
        </authorList>
    </citation>
    <scope>NUCLEOTIDE SEQUENCE [LARGE SCALE GENOMIC DNA]</scope>
    <source>
        <strain evidence="4 5">GBBC3284</strain>
    </source>
</reference>